<proteinExistence type="predicted"/>
<dbReference type="EMBL" id="CACRSJ010000110">
    <property type="protein sequence ID" value="VYS69534.1"/>
    <property type="molecule type" value="Genomic_DNA"/>
</dbReference>
<accession>A0A5S9YC77</accession>
<organism evidence="2 5">
    <name type="scientific">Arabidopsis thaliana</name>
    <name type="common">Mouse-ear cress</name>
    <dbReference type="NCBI Taxonomy" id="3702"/>
    <lineage>
        <taxon>Eukaryota</taxon>
        <taxon>Viridiplantae</taxon>
        <taxon>Streptophyta</taxon>
        <taxon>Embryophyta</taxon>
        <taxon>Tracheophyta</taxon>
        <taxon>Spermatophyta</taxon>
        <taxon>Magnoliopsida</taxon>
        <taxon>eudicotyledons</taxon>
        <taxon>Gunneridae</taxon>
        <taxon>Pentapetalae</taxon>
        <taxon>rosids</taxon>
        <taxon>malvids</taxon>
        <taxon>Brassicales</taxon>
        <taxon>Brassicaceae</taxon>
        <taxon>Camelineae</taxon>
        <taxon>Arabidopsis</taxon>
    </lineage>
</organism>
<dbReference type="Proteomes" id="UP000434276">
    <property type="component" value="Unassembled WGS sequence"/>
</dbReference>
<name>A0A5S9YC77_ARATH</name>
<reference evidence="2 5" key="1">
    <citation type="submission" date="2019-12" db="EMBL/GenBank/DDBJ databases">
        <authorList>
            <person name="Jiao W.-B."/>
            <person name="Schneeberger K."/>
        </authorList>
    </citation>
    <scope>NUCLEOTIDE SEQUENCE [LARGE SCALE GENOMIC DNA]</scope>
    <source>
        <strain evidence="4">cv. An-1</strain>
        <strain evidence="5">cv. C24</strain>
    </source>
</reference>
<evidence type="ECO:0000313" key="4">
    <source>
        <dbReference type="Proteomes" id="UP000426265"/>
    </source>
</evidence>
<evidence type="ECO:0000313" key="3">
    <source>
        <dbReference type="EMBL" id="VYS69534.1"/>
    </source>
</evidence>
<dbReference type="ExpressionAtlas" id="A0A5S9YC77">
    <property type="expression patterns" value="baseline and differential"/>
</dbReference>
<dbReference type="AlphaFoldDB" id="A0A5S9YC77"/>
<dbReference type="OrthoDB" id="10268170at2759"/>
<protein>
    <submittedName>
        <fullName evidence="2">Uncharacterized protein</fullName>
    </submittedName>
</protein>
<feature type="chain" id="PRO_5036150687" evidence="1">
    <location>
        <begin position="26"/>
        <end position="87"/>
    </location>
</feature>
<keyword evidence="1" id="KW-0732">Signal</keyword>
<sequence>MKSNKVTFFLGLFLVSAFCVRLTESMCFKDDDCINQGEWCPVLRVCSYAECICPWGTRSKLPSCQIICAHLDKKSVNSYNPCGCNYK</sequence>
<gene>
    <name evidence="3" type="ORF">AN1_LOCUS24919</name>
    <name evidence="2" type="ORF">C24_LOCUS24752</name>
</gene>
<evidence type="ECO:0000313" key="2">
    <source>
        <dbReference type="EMBL" id="CAA0408083.1"/>
    </source>
</evidence>
<feature type="signal peptide" evidence="1">
    <location>
        <begin position="1"/>
        <end position="25"/>
    </location>
</feature>
<dbReference type="EMBL" id="CACSHJ010000096">
    <property type="protein sequence ID" value="CAA0408083.1"/>
    <property type="molecule type" value="Genomic_DNA"/>
</dbReference>
<evidence type="ECO:0000256" key="1">
    <source>
        <dbReference type="SAM" id="SignalP"/>
    </source>
</evidence>
<evidence type="ECO:0000313" key="5">
    <source>
        <dbReference type="Proteomes" id="UP000434276"/>
    </source>
</evidence>
<accession>A0A654G966</accession>
<dbReference type="Proteomes" id="UP000426265">
    <property type="component" value="Unassembled WGS sequence"/>
</dbReference>